<feature type="region of interest" description="Disordered" evidence="1">
    <location>
        <begin position="1"/>
        <end position="50"/>
    </location>
</feature>
<dbReference type="Proteomes" id="UP000620124">
    <property type="component" value="Unassembled WGS sequence"/>
</dbReference>
<feature type="compositionally biased region" description="Acidic residues" evidence="1">
    <location>
        <begin position="413"/>
        <end position="422"/>
    </location>
</feature>
<dbReference type="AlphaFoldDB" id="A0A8H6YGU2"/>
<dbReference type="OrthoDB" id="3040703at2759"/>
<sequence>MSFFHNSEHSNLGDMDSENVAGNTDYSRQSRHSTHNASQAGSARDVTTNADIDLRRSSSLPLLRGDRVFNGQNSVPRVPQPLTDPRASHPGAFAQVVFNLVPSFSEGPPQMMPRSRPLTIPRHCPEQYSDDGVSSPENASAPSPWRPRPSQIPTPSGTAKRAPKGATTRRRPVQHHDNDLCGWDSEEVDLPSGDSTGNAQSASHSGHDERPETSNGSRHRSRTAQDWADAGIGAAGSGAEGNAKTGTFFIYSPHDERPETPVDSFTTHDLAFIKTSLGIGGCSVSTHEPSEAVSWMEDNWNDPLLTSIRNSGCAGPFAWMLSPRKPALAIFGCYNEPVVVNMAQTLAHSSGFPVVIRPSSDDPALTLLTQDAAPHTNTHIRLNDVRGTNDEGREGAGEGRPERDLVATGDADRGDEEFDDAEPNGRHLTVTAGVNEPNRDGGAQNTGGGDGGGDGGDPSTVDGKWESTLHRTDVKLRLQLSTAHTCRVGIGYTLKFRINGETEIPIDLNDLTRPLSHSEVIALVDLTVINNPRETQIDRSYASIGFVAHREESIIEPRFLNRGFELPGKTYKHGQQRQIQKGFQGSLGCSHLGPSGTATLSYNRHKTTVLEATDDKVMPKCRVDSEPGDEWDEGDKSYSSFNIAYQLQEMPLDGERSESRPLEVKVGMGIRLRPAFQASKIPLPQISFVHRNQILIWVSDPTSKARIRGIMVLMSSYLDNITTEEELSIYEQATIALGQESSNTSPGKSL</sequence>
<organism evidence="2 3">
    <name type="scientific">Mycena venus</name>
    <dbReference type="NCBI Taxonomy" id="2733690"/>
    <lineage>
        <taxon>Eukaryota</taxon>
        <taxon>Fungi</taxon>
        <taxon>Dikarya</taxon>
        <taxon>Basidiomycota</taxon>
        <taxon>Agaricomycotina</taxon>
        <taxon>Agaricomycetes</taxon>
        <taxon>Agaricomycetidae</taxon>
        <taxon>Agaricales</taxon>
        <taxon>Marasmiineae</taxon>
        <taxon>Mycenaceae</taxon>
        <taxon>Mycena</taxon>
    </lineage>
</organism>
<feature type="region of interest" description="Disordered" evidence="1">
    <location>
        <begin position="105"/>
        <end position="224"/>
    </location>
</feature>
<protein>
    <submittedName>
        <fullName evidence="2">Uncharacterized protein</fullName>
    </submittedName>
</protein>
<name>A0A8H6YGU2_9AGAR</name>
<feature type="region of interest" description="Disordered" evidence="1">
    <location>
        <begin position="63"/>
        <end position="89"/>
    </location>
</feature>
<dbReference type="EMBL" id="JACAZI010000006">
    <property type="protein sequence ID" value="KAF7358456.1"/>
    <property type="molecule type" value="Genomic_DNA"/>
</dbReference>
<proteinExistence type="predicted"/>
<feature type="compositionally biased region" description="Basic and acidic residues" evidence="1">
    <location>
        <begin position="381"/>
        <end position="405"/>
    </location>
</feature>
<feature type="compositionally biased region" description="Basic residues" evidence="1">
    <location>
        <begin position="161"/>
        <end position="173"/>
    </location>
</feature>
<reference evidence="2" key="1">
    <citation type="submission" date="2020-05" db="EMBL/GenBank/DDBJ databases">
        <title>Mycena genomes resolve the evolution of fungal bioluminescence.</title>
        <authorList>
            <person name="Tsai I.J."/>
        </authorList>
    </citation>
    <scope>NUCLEOTIDE SEQUENCE</scope>
    <source>
        <strain evidence="2">CCC161011</strain>
    </source>
</reference>
<comment type="caution">
    <text evidence="2">The sequence shown here is derived from an EMBL/GenBank/DDBJ whole genome shotgun (WGS) entry which is preliminary data.</text>
</comment>
<evidence type="ECO:0000313" key="2">
    <source>
        <dbReference type="EMBL" id="KAF7358456.1"/>
    </source>
</evidence>
<feature type="compositionally biased region" description="Polar residues" evidence="1">
    <location>
        <begin position="35"/>
        <end position="50"/>
    </location>
</feature>
<evidence type="ECO:0000313" key="3">
    <source>
        <dbReference type="Proteomes" id="UP000620124"/>
    </source>
</evidence>
<gene>
    <name evidence="2" type="ORF">MVEN_00896100</name>
</gene>
<evidence type="ECO:0000256" key="1">
    <source>
        <dbReference type="SAM" id="MobiDB-lite"/>
    </source>
</evidence>
<feature type="compositionally biased region" description="Gly residues" evidence="1">
    <location>
        <begin position="444"/>
        <end position="456"/>
    </location>
</feature>
<feature type="compositionally biased region" description="Polar residues" evidence="1">
    <location>
        <begin position="193"/>
        <end position="204"/>
    </location>
</feature>
<feature type="region of interest" description="Disordered" evidence="1">
    <location>
        <begin position="370"/>
        <end position="464"/>
    </location>
</feature>
<accession>A0A8H6YGU2</accession>
<keyword evidence="3" id="KW-1185">Reference proteome</keyword>